<evidence type="ECO:0000256" key="1">
    <source>
        <dbReference type="ARBA" id="ARBA00006432"/>
    </source>
</evidence>
<protein>
    <recommendedName>
        <fullName evidence="5">Acetyl-coenzyme A synthetase</fullName>
        <ecNumber evidence="5">6.2.1.1</ecNumber>
    </recommendedName>
</protein>
<name>A0A7R9J9J4_TIMCA</name>
<evidence type="ECO:0000256" key="2">
    <source>
        <dbReference type="ARBA" id="ARBA00022598"/>
    </source>
</evidence>
<dbReference type="GO" id="GO:0003987">
    <property type="term" value="F:acetate-CoA ligase activity"/>
    <property type="evidence" value="ECO:0007669"/>
    <property type="project" value="UniProtKB-UniRule"/>
</dbReference>
<dbReference type="Pfam" id="PF16177">
    <property type="entry name" value="ACAS_N"/>
    <property type="match status" value="1"/>
</dbReference>
<evidence type="ECO:0000259" key="6">
    <source>
        <dbReference type="Pfam" id="PF00501"/>
    </source>
</evidence>
<dbReference type="GO" id="GO:0005524">
    <property type="term" value="F:ATP binding"/>
    <property type="evidence" value="ECO:0007669"/>
    <property type="project" value="UniProtKB-UniRule"/>
</dbReference>
<comment type="catalytic activity">
    <reaction evidence="5">
        <text>acetate + ATP + CoA = acetyl-CoA + AMP + diphosphate</text>
        <dbReference type="Rhea" id="RHEA:23176"/>
        <dbReference type="ChEBI" id="CHEBI:30089"/>
        <dbReference type="ChEBI" id="CHEBI:30616"/>
        <dbReference type="ChEBI" id="CHEBI:33019"/>
        <dbReference type="ChEBI" id="CHEBI:57287"/>
        <dbReference type="ChEBI" id="CHEBI:57288"/>
        <dbReference type="ChEBI" id="CHEBI:456215"/>
        <dbReference type="EC" id="6.2.1.1"/>
    </reaction>
</comment>
<dbReference type="FunFam" id="3.30.300.30:FF:000004">
    <property type="entry name" value="Acetyl-coenzyme A synthetase"/>
    <property type="match status" value="1"/>
</dbReference>
<keyword evidence="4 5" id="KW-0067">ATP-binding</keyword>
<dbReference type="Pfam" id="PF00501">
    <property type="entry name" value="AMP-binding"/>
    <property type="match status" value="1"/>
</dbReference>
<dbReference type="InterPro" id="IPR020845">
    <property type="entry name" value="AMP-binding_CS"/>
</dbReference>
<dbReference type="SUPFAM" id="SSF56801">
    <property type="entry name" value="Acetyl-CoA synthetase-like"/>
    <property type="match status" value="1"/>
</dbReference>
<dbReference type="EMBL" id="OE183012">
    <property type="protein sequence ID" value="CAD7575215.1"/>
    <property type="molecule type" value="Genomic_DNA"/>
</dbReference>
<proteinExistence type="inferred from homology"/>
<dbReference type="PANTHER" id="PTHR24095:SF244">
    <property type="entry name" value="ACETYL-COENZYME A SYNTHETASE"/>
    <property type="match status" value="1"/>
</dbReference>
<dbReference type="EC" id="6.2.1.1" evidence="5"/>
<dbReference type="FunFam" id="3.40.50.12780:FF:000001">
    <property type="entry name" value="Acetyl-coenzyme A synthetase"/>
    <property type="match status" value="1"/>
</dbReference>
<dbReference type="Gene3D" id="3.40.50.12780">
    <property type="entry name" value="N-terminal domain of ligase-like"/>
    <property type="match status" value="2"/>
</dbReference>
<evidence type="ECO:0000256" key="3">
    <source>
        <dbReference type="ARBA" id="ARBA00022741"/>
    </source>
</evidence>
<reference evidence="9" key="1">
    <citation type="submission" date="2020-11" db="EMBL/GenBank/DDBJ databases">
        <authorList>
            <person name="Tran Van P."/>
        </authorList>
    </citation>
    <scope>NUCLEOTIDE SEQUENCE</scope>
</reference>
<feature type="domain" description="AMP-binding enzyme C-terminal" evidence="7">
    <location>
        <begin position="573"/>
        <end position="651"/>
    </location>
</feature>
<keyword evidence="3 5" id="KW-0547">Nucleotide-binding</keyword>
<dbReference type="PANTHER" id="PTHR24095">
    <property type="entry name" value="ACETYL-COENZYME A SYNTHETASE"/>
    <property type="match status" value="1"/>
</dbReference>
<dbReference type="InterPro" id="IPR045851">
    <property type="entry name" value="AMP-bd_C_sf"/>
</dbReference>
<sequence>MSMAKEVYLPDPSFSSRAHVSSLKQYKDLYQKSIDSPDEFWGDVAKQFHWETPVPSEKFYSYNFDLTKGPIHIKWMEGATTNICYNLLDKNVRNGLGDKIARVGNPLRKSTLSPDRDSNFDLPIIIIYESDTLDCSATVCMIASINDLCHCCREGNDPDDYSRLTYKKLLEEVCKFANVLKSKGVTKGDRVALYMPMILEVVVAMLACSRIGAVHSIVFAGFSAESLGERMCDCKCKVLVTADGVWRGSKLLHLKEICDTGKSNIHRFNSTQEVRDLWWHDEMENASTSCYPVWVGAEDPLFMLYTSGSTGKPKGVLHTTAGYLLYAATTFKYVFDYHPGDVYWCTADVGWITGHTYVVYGPLANGATSVVFEGTPFYPDNDRYWRVIDKYKVNQFYTAPTAIRALMKFGDEPVKKNLLTSLQVLGSVGEPINPEAWLWYYTQVGHEKCSIVDTFWQTETGGHVLTPLPGCTPMKPGSATFPFFGVLPALLDESGKEIHGAGEGYLVFRRPWPGMMRTLYGNHERFETTYFKKFPGYYCTGDGARRDEDGYLWVTGRVDDMLNVSGHLLSTAEVESTLVEHPQVAEAAVVSQPHPVKGECLYCFITPNDGVPFSQKLTDELKKKVREKIGPFATPEVIQHAPGLPKTRSGKIMRRVLRKIALNDRDIGDISTLADETIVDILFENRPSQVKA</sequence>
<dbReference type="InterPro" id="IPR025110">
    <property type="entry name" value="AMP-bd_C"/>
</dbReference>
<dbReference type="PROSITE" id="PS00455">
    <property type="entry name" value="AMP_BINDING"/>
    <property type="match status" value="1"/>
</dbReference>
<dbReference type="NCBIfam" id="TIGR02188">
    <property type="entry name" value="Ac_CoA_lig_AcsA"/>
    <property type="match status" value="1"/>
</dbReference>
<dbReference type="InterPro" id="IPR042099">
    <property type="entry name" value="ANL_N_sf"/>
</dbReference>
<evidence type="ECO:0000313" key="9">
    <source>
        <dbReference type="EMBL" id="CAD7575215.1"/>
    </source>
</evidence>
<dbReference type="NCBIfam" id="NF001208">
    <property type="entry name" value="PRK00174.1"/>
    <property type="match status" value="1"/>
</dbReference>
<dbReference type="InterPro" id="IPR011904">
    <property type="entry name" value="Ac_CoA_lig"/>
</dbReference>
<evidence type="ECO:0000259" key="7">
    <source>
        <dbReference type="Pfam" id="PF13193"/>
    </source>
</evidence>
<dbReference type="InterPro" id="IPR032387">
    <property type="entry name" value="ACAS_N"/>
</dbReference>
<dbReference type="Gene3D" id="3.30.300.30">
    <property type="match status" value="1"/>
</dbReference>
<dbReference type="Pfam" id="PF13193">
    <property type="entry name" value="AMP-binding_C"/>
    <property type="match status" value="1"/>
</dbReference>
<feature type="domain" description="AMP-dependent synthetase/ligase" evidence="6">
    <location>
        <begin position="159"/>
        <end position="519"/>
    </location>
</feature>
<dbReference type="AlphaFoldDB" id="A0A7R9J9J4"/>
<evidence type="ECO:0000256" key="5">
    <source>
        <dbReference type="RuleBase" id="RU361147"/>
    </source>
</evidence>
<accession>A0A7R9J9J4</accession>
<dbReference type="GO" id="GO:0016208">
    <property type="term" value="F:AMP binding"/>
    <property type="evidence" value="ECO:0007669"/>
    <property type="project" value="InterPro"/>
</dbReference>
<feature type="domain" description="Acetyl-coenzyme A synthetase N-terminal" evidence="8">
    <location>
        <begin position="26"/>
        <end position="86"/>
    </location>
</feature>
<keyword evidence="2 5" id="KW-0436">Ligase</keyword>
<evidence type="ECO:0000259" key="8">
    <source>
        <dbReference type="Pfam" id="PF16177"/>
    </source>
</evidence>
<dbReference type="GO" id="GO:0019427">
    <property type="term" value="P:acetyl-CoA biosynthetic process from acetate"/>
    <property type="evidence" value="ECO:0007669"/>
    <property type="project" value="InterPro"/>
</dbReference>
<comment type="similarity">
    <text evidence="1 5">Belongs to the ATP-dependent AMP-binding enzyme family.</text>
</comment>
<dbReference type="InterPro" id="IPR000873">
    <property type="entry name" value="AMP-dep_synth/lig_dom"/>
</dbReference>
<evidence type="ECO:0000256" key="4">
    <source>
        <dbReference type="ARBA" id="ARBA00022840"/>
    </source>
</evidence>
<gene>
    <name evidence="9" type="ORF">TCMB3V08_LOCUS7813</name>
</gene>
<organism evidence="9">
    <name type="scientific">Timema californicum</name>
    <name type="common">California timema</name>
    <name type="synonym">Walking stick</name>
    <dbReference type="NCBI Taxonomy" id="61474"/>
    <lineage>
        <taxon>Eukaryota</taxon>
        <taxon>Metazoa</taxon>
        <taxon>Ecdysozoa</taxon>
        <taxon>Arthropoda</taxon>
        <taxon>Hexapoda</taxon>
        <taxon>Insecta</taxon>
        <taxon>Pterygota</taxon>
        <taxon>Neoptera</taxon>
        <taxon>Polyneoptera</taxon>
        <taxon>Phasmatodea</taxon>
        <taxon>Timematodea</taxon>
        <taxon>Timematoidea</taxon>
        <taxon>Timematidae</taxon>
        <taxon>Timema</taxon>
    </lineage>
</organism>
<dbReference type="CDD" id="cd05966">
    <property type="entry name" value="ACS"/>
    <property type="match status" value="1"/>
</dbReference>